<dbReference type="InterPro" id="IPR001766">
    <property type="entry name" value="Fork_head_dom"/>
</dbReference>
<keyword evidence="8 12" id="KW-0539">Nucleus</keyword>
<feature type="compositionally biased region" description="Basic and acidic residues" evidence="13">
    <location>
        <begin position="558"/>
        <end position="567"/>
    </location>
</feature>
<keyword evidence="16" id="KW-1185">Reference proteome</keyword>
<evidence type="ECO:0000256" key="11">
    <source>
        <dbReference type="ARBA" id="ARBA00072725"/>
    </source>
</evidence>
<dbReference type="GO" id="GO:0000086">
    <property type="term" value="P:G2/M transition of mitotic cell cycle"/>
    <property type="evidence" value="ECO:0007669"/>
    <property type="project" value="InterPro"/>
</dbReference>
<proteinExistence type="predicted"/>
<name>A0A8J7NWF6_ATRSP</name>
<evidence type="ECO:0000256" key="12">
    <source>
        <dbReference type="PROSITE-ProRule" id="PRU00089"/>
    </source>
</evidence>
<gene>
    <name evidence="15" type="primary">Foxm1</name>
    <name evidence="15" type="ORF">GTO95_0013497</name>
</gene>
<dbReference type="GO" id="GO:0042127">
    <property type="term" value="P:regulation of cell population proliferation"/>
    <property type="evidence" value="ECO:0007669"/>
    <property type="project" value="TreeGrafter"/>
</dbReference>
<dbReference type="PROSITE" id="PS00657">
    <property type="entry name" value="FORK_HEAD_1"/>
    <property type="match status" value="1"/>
</dbReference>
<dbReference type="PANTHER" id="PTHR46878">
    <property type="entry name" value="FORKHEAD BOX PROTEIN M1"/>
    <property type="match status" value="1"/>
</dbReference>
<dbReference type="InterPro" id="IPR042839">
    <property type="entry name" value="FOXM1"/>
</dbReference>
<evidence type="ECO:0000256" key="1">
    <source>
        <dbReference type="ARBA" id="ARBA00004123"/>
    </source>
</evidence>
<dbReference type="CDD" id="cd20029">
    <property type="entry name" value="FH_FOXM"/>
    <property type="match status" value="1"/>
</dbReference>
<keyword evidence="2" id="KW-0227">DNA damage</keyword>
<feature type="compositionally biased region" description="Basic residues" evidence="13">
    <location>
        <begin position="9"/>
        <end position="18"/>
    </location>
</feature>
<evidence type="ECO:0000256" key="9">
    <source>
        <dbReference type="ARBA" id="ARBA00023306"/>
    </source>
</evidence>
<evidence type="ECO:0000256" key="10">
    <source>
        <dbReference type="ARBA" id="ARBA00053415"/>
    </source>
</evidence>
<keyword evidence="9" id="KW-0131">Cell cycle</keyword>
<dbReference type="Gene3D" id="1.10.10.10">
    <property type="entry name" value="Winged helix-like DNA-binding domain superfamily/Winged helix DNA-binding domain"/>
    <property type="match status" value="1"/>
</dbReference>
<evidence type="ECO:0000256" key="7">
    <source>
        <dbReference type="ARBA" id="ARBA00023204"/>
    </source>
</evidence>
<comment type="function">
    <text evidence="10">Transcription factor regulating the expression of cell cycle genes essential for DNA replication and mitosis. Plays a role in the control of cell proliferation. Also plays a role in DNA break repair, participating in the DNA damage checkpoint response. Promotes transcription of PHB2.</text>
</comment>
<dbReference type="Proteomes" id="UP000736164">
    <property type="component" value="Unassembled WGS sequence"/>
</dbReference>
<dbReference type="GO" id="GO:0000977">
    <property type="term" value="F:RNA polymerase II transcription regulatory region sequence-specific DNA binding"/>
    <property type="evidence" value="ECO:0007669"/>
    <property type="project" value="TreeGrafter"/>
</dbReference>
<dbReference type="FunFam" id="1.10.10.10:FF:000245">
    <property type="entry name" value="forkhead box protein M1 isoform X2"/>
    <property type="match status" value="1"/>
</dbReference>
<organism evidence="15 16">
    <name type="scientific">Atractosteus spatula</name>
    <name type="common">Alligator gar</name>
    <name type="synonym">Lepisosteus spatula</name>
    <dbReference type="NCBI Taxonomy" id="7917"/>
    <lineage>
        <taxon>Eukaryota</taxon>
        <taxon>Metazoa</taxon>
        <taxon>Chordata</taxon>
        <taxon>Craniata</taxon>
        <taxon>Vertebrata</taxon>
        <taxon>Euteleostomi</taxon>
        <taxon>Actinopterygii</taxon>
        <taxon>Neopterygii</taxon>
        <taxon>Holostei</taxon>
        <taxon>Semionotiformes</taxon>
        <taxon>Lepisosteidae</taxon>
        <taxon>Atractosteus</taxon>
    </lineage>
</organism>
<dbReference type="InterPro" id="IPR018122">
    <property type="entry name" value="TF_fork_head_CS_1"/>
</dbReference>
<evidence type="ECO:0000256" key="8">
    <source>
        <dbReference type="ARBA" id="ARBA00023242"/>
    </source>
</evidence>
<dbReference type="InterPro" id="IPR036388">
    <property type="entry name" value="WH-like_DNA-bd_sf"/>
</dbReference>
<comment type="caution">
    <text evidence="15">The sequence shown here is derived from an EMBL/GenBank/DDBJ whole genome shotgun (WGS) entry which is preliminary data.</text>
</comment>
<evidence type="ECO:0000256" key="6">
    <source>
        <dbReference type="ARBA" id="ARBA00023163"/>
    </source>
</evidence>
<dbReference type="InterPro" id="IPR030456">
    <property type="entry name" value="TF_fork_head_CS_2"/>
</dbReference>
<dbReference type="InterPro" id="IPR047516">
    <property type="entry name" value="FH_FOXM1"/>
</dbReference>
<dbReference type="GO" id="GO:0003700">
    <property type="term" value="F:DNA-binding transcription factor activity"/>
    <property type="evidence" value="ECO:0007669"/>
    <property type="project" value="InterPro"/>
</dbReference>
<evidence type="ECO:0000259" key="14">
    <source>
        <dbReference type="PROSITE" id="PS50039"/>
    </source>
</evidence>
<dbReference type="PANTHER" id="PTHR46878:SF1">
    <property type="entry name" value="FORKHEAD BOX PROTEIN M1"/>
    <property type="match status" value="1"/>
</dbReference>
<keyword evidence="5" id="KW-0010">Activator</keyword>
<evidence type="ECO:0000256" key="3">
    <source>
        <dbReference type="ARBA" id="ARBA00023015"/>
    </source>
</evidence>
<reference evidence="15" key="1">
    <citation type="journal article" date="2021" name="Cell">
        <title>Tracing the genetic footprints of vertebrate landing in non-teleost ray-finned fishes.</title>
        <authorList>
            <person name="Bi X."/>
            <person name="Wang K."/>
            <person name="Yang L."/>
            <person name="Pan H."/>
            <person name="Jiang H."/>
            <person name="Wei Q."/>
            <person name="Fang M."/>
            <person name="Yu H."/>
            <person name="Zhu C."/>
            <person name="Cai Y."/>
            <person name="He Y."/>
            <person name="Gan X."/>
            <person name="Zeng H."/>
            <person name="Yu D."/>
            <person name="Zhu Y."/>
            <person name="Jiang H."/>
            <person name="Qiu Q."/>
            <person name="Yang H."/>
            <person name="Zhang Y.E."/>
            <person name="Wang W."/>
            <person name="Zhu M."/>
            <person name="He S."/>
            <person name="Zhang G."/>
        </authorList>
    </citation>
    <scope>NUCLEOTIDE SEQUENCE</scope>
    <source>
        <strain evidence="15">Allg_001</strain>
    </source>
</reference>
<dbReference type="PROSITE" id="PS00658">
    <property type="entry name" value="FORK_HEAD_2"/>
    <property type="match status" value="1"/>
</dbReference>
<sequence>MKESPRRPLILKRRKLALSKKEEEVGKDEPDGAKQKSDACSGQQFPAGIRIMDHPSLPNTQVVVIPKTANLQSVIGALTAKGKECGAQGPNKFILLSSGGGIEDGPVSSKQSRIVAPEGDGISPVPLGLCGQLEVVKEHQGDEKNESTSIMPLTEIKPTFACCHSYLLKLLKEKILFKGFLKIGIASNVLFLFFPVNKESDCSPLDESLTNIHWLGGMSSDGLTPCAVNEQSSKENQDSQMSQVIVLLLLTPSIYLKESKEEHSPVKDPFFDRPPYSYMAMIQFAINSTKSKQMTLKEIYTWIEVHFPYFRYVAKPGWKNSIRHNLSLHDMFTRETSPDGRISYWTIRPEANRCLTLEQVYKSCHFKMGCSTEGSVVEPAAPSPVQTVQVCEEQNQRPVVAEPKKVQAPRPSKAPSGSGHRGVDYVTIPVTICSRIFKIGGLSSVLTSFQLIDTRSLCFLVFKQSSDQLSSSRWSERKMKPLLPRTDSYLVPIQLPLTSPLILPATQLPLSLPVENSSSTSVNRSGKKVRIAPKVEPRKDKELCISDTQTSEAQLDCPPRERKETSSSRRKQRLVLPGSEEPVILFPETSFFDSGLASDLSTFHESQEPDLDSPVKKYTFKTPIKGGLPASSTPSKAVVGEPLTTQEPWRTTPLNKGSRGVLDFSPIHTPRGITLTPQQEDQTHFSFNSTPFKELPLFNSPRELLNTQGLVLDTMNDSLSKILVDISFTGLEEEDFGMGNISWSQLIPELK</sequence>
<evidence type="ECO:0000256" key="2">
    <source>
        <dbReference type="ARBA" id="ARBA00022763"/>
    </source>
</evidence>
<evidence type="ECO:0000256" key="4">
    <source>
        <dbReference type="ARBA" id="ARBA00023125"/>
    </source>
</evidence>
<accession>A0A8J7NWF6</accession>
<evidence type="ECO:0000256" key="13">
    <source>
        <dbReference type="SAM" id="MobiDB-lite"/>
    </source>
</evidence>
<feature type="region of interest" description="Disordered" evidence="13">
    <location>
        <begin position="543"/>
        <end position="574"/>
    </location>
</feature>
<dbReference type="SUPFAM" id="SSF46785">
    <property type="entry name" value="Winged helix' DNA-binding domain"/>
    <property type="match status" value="1"/>
</dbReference>
<keyword evidence="6" id="KW-0804">Transcription</keyword>
<feature type="domain" description="Fork-head" evidence="14">
    <location>
        <begin position="273"/>
        <end position="351"/>
    </location>
</feature>
<dbReference type="AlphaFoldDB" id="A0A8J7NWF6"/>
<feature type="non-terminal residue" evidence="15">
    <location>
        <position position="751"/>
    </location>
</feature>
<dbReference type="Pfam" id="PF00250">
    <property type="entry name" value="Forkhead"/>
    <property type="match status" value="1"/>
</dbReference>
<keyword evidence="4 12" id="KW-0238">DNA-binding</keyword>
<feature type="region of interest" description="Disordered" evidence="13">
    <location>
        <begin position="1"/>
        <end position="41"/>
    </location>
</feature>
<dbReference type="GO" id="GO:0006357">
    <property type="term" value="P:regulation of transcription by RNA polymerase II"/>
    <property type="evidence" value="ECO:0007669"/>
    <property type="project" value="TreeGrafter"/>
</dbReference>
<feature type="non-terminal residue" evidence="15">
    <location>
        <position position="1"/>
    </location>
</feature>
<feature type="region of interest" description="Disordered" evidence="13">
    <location>
        <begin position="399"/>
        <end position="420"/>
    </location>
</feature>
<dbReference type="PROSITE" id="PS50039">
    <property type="entry name" value="FORK_HEAD_3"/>
    <property type="match status" value="1"/>
</dbReference>
<dbReference type="SMART" id="SM00339">
    <property type="entry name" value="FH"/>
    <property type="match status" value="1"/>
</dbReference>
<evidence type="ECO:0000313" key="16">
    <source>
        <dbReference type="Proteomes" id="UP000736164"/>
    </source>
</evidence>
<evidence type="ECO:0000313" key="15">
    <source>
        <dbReference type="EMBL" id="MBN3320879.1"/>
    </source>
</evidence>
<dbReference type="InterPro" id="IPR036390">
    <property type="entry name" value="WH_DNA-bd_sf"/>
</dbReference>
<feature type="compositionally biased region" description="Basic and acidic residues" evidence="13">
    <location>
        <begin position="19"/>
        <end position="37"/>
    </location>
</feature>
<dbReference type="EMBL" id="JAAWVO010052988">
    <property type="protein sequence ID" value="MBN3320879.1"/>
    <property type="molecule type" value="Genomic_DNA"/>
</dbReference>
<dbReference type="PRINTS" id="PR00053">
    <property type="entry name" value="FORKHEAD"/>
</dbReference>
<comment type="subcellular location">
    <subcellularLocation>
        <location evidence="1 12">Nucleus</location>
    </subcellularLocation>
</comment>
<dbReference type="GO" id="GO:0006281">
    <property type="term" value="P:DNA repair"/>
    <property type="evidence" value="ECO:0007669"/>
    <property type="project" value="UniProtKB-KW"/>
</dbReference>
<evidence type="ECO:0000256" key="5">
    <source>
        <dbReference type="ARBA" id="ARBA00023159"/>
    </source>
</evidence>
<keyword evidence="7" id="KW-0234">DNA repair</keyword>
<feature type="DNA-binding region" description="Fork-head" evidence="12">
    <location>
        <begin position="273"/>
        <end position="351"/>
    </location>
</feature>
<dbReference type="GO" id="GO:0005634">
    <property type="term" value="C:nucleus"/>
    <property type="evidence" value="ECO:0007669"/>
    <property type="project" value="UniProtKB-SubCell"/>
</dbReference>
<protein>
    <recommendedName>
        <fullName evidence="11">Forkhead box protein M1</fullName>
    </recommendedName>
</protein>
<keyword evidence="3" id="KW-0805">Transcription regulation</keyword>